<dbReference type="InterPro" id="IPR055685">
    <property type="entry name" value="DUF7261"/>
</dbReference>
<reference evidence="3 5" key="2">
    <citation type="submission" date="2019-07" db="EMBL/GenBank/DDBJ databases">
        <title>Genomic Encyclopedia of Archaeal and Bacterial Type Strains, Phase II (KMG-II): from individual species to whole genera.</title>
        <authorList>
            <person name="Goeker M."/>
        </authorList>
    </citation>
    <scope>NUCLEOTIDE SEQUENCE [LARGE SCALE GENOMIC DNA]</scope>
    <source>
        <strain evidence="3 5">DSM 3754</strain>
    </source>
</reference>
<organism evidence="2 4">
    <name type="scientific">Halobacterium salinarum (strain ATCC 33171 / DSM 3754 / JCM 8978 / NBRC 102687 / NCIMB 764 / 91-R6)</name>
    <dbReference type="NCBI Taxonomy" id="2597657"/>
    <lineage>
        <taxon>Archaea</taxon>
        <taxon>Methanobacteriati</taxon>
        <taxon>Methanobacteriota</taxon>
        <taxon>Stenosarchaea group</taxon>
        <taxon>Halobacteria</taxon>
        <taxon>Halobacteriales</taxon>
        <taxon>Halobacteriaceae</taxon>
        <taxon>Halobacterium</taxon>
    </lineage>
</organism>
<feature type="region of interest" description="Disordered" evidence="1">
    <location>
        <begin position="170"/>
        <end position="195"/>
    </location>
</feature>
<dbReference type="RefSeq" id="WP_010902104.1">
    <property type="nucleotide sequence ID" value="NZ_VRYN01000002.1"/>
</dbReference>
<proteinExistence type="predicted"/>
<dbReference type="Pfam" id="PF23922">
    <property type="entry name" value="DUF7261"/>
    <property type="match status" value="1"/>
</dbReference>
<gene>
    <name evidence="3" type="ORF">APQ99_01504</name>
    <name evidence="2" type="ORF">HBSAL_01805</name>
</gene>
<dbReference type="AlphaFoldDB" id="A0A4D6GUU3"/>
<dbReference type="GeneID" id="68693170"/>
<protein>
    <submittedName>
        <fullName evidence="2">Uncharacterized protein</fullName>
    </submittedName>
</protein>
<evidence type="ECO:0000313" key="3">
    <source>
        <dbReference type="EMBL" id="TYO76862.1"/>
    </source>
</evidence>
<sequence length="222" mass="22310">MTQRGQFVLAGAAVAALALASVAVAYLQFGYAPSVATPRPTPSSQAATTVERAVAAAATGATGVPWAQRRRTLTRVQGALAQPPPATAGGAAALEVTGNATAAAGVDCPTGRGRRFGGCVRAGGVVVQRRAAEAVVVAVAYDIRVRTVTTSTEWTRVQRPGCWLPNGCQSGASPSSAGGDERRAAATVQASVGSDARRASASLRASSIASSGAPKVWVRHCS</sequence>
<dbReference type="Proteomes" id="UP000323075">
    <property type="component" value="Unassembled WGS sequence"/>
</dbReference>
<evidence type="ECO:0000313" key="2">
    <source>
        <dbReference type="EMBL" id="QCC44092.1"/>
    </source>
</evidence>
<evidence type="ECO:0000313" key="4">
    <source>
        <dbReference type="Proteomes" id="UP000296216"/>
    </source>
</evidence>
<dbReference type="EMBL" id="CP038631">
    <property type="protein sequence ID" value="QCC44092.1"/>
    <property type="molecule type" value="Genomic_DNA"/>
</dbReference>
<reference evidence="2 4" key="1">
    <citation type="journal article" date="2019" name="Microbiol. Resour. Announc.">
        <title>The Genome Sequence of the Halobacterium salinarum Type Strain Is Closely Related to That of Laboratory Strains NRC-1 and R1.</title>
        <authorList>
            <person name="Pfeiffer F."/>
            <person name="Marchfelder A."/>
            <person name="Habermann B."/>
            <person name="Dyall-Smith M.L."/>
        </authorList>
    </citation>
    <scope>NUCLEOTIDE SEQUENCE [LARGE SCALE GENOMIC DNA]</scope>
    <source>
        <strain evidence="2">91-R6</strain>
        <strain evidence="4">ATCC 33171 / DSM 3754 / JCM 8978 / NBRC 102687 / NCIMB 764 / 91-R6</strain>
    </source>
</reference>
<dbReference type="EMBL" id="VRYN01000002">
    <property type="protein sequence ID" value="TYO76862.1"/>
    <property type="molecule type" value="Genomic_DNA"/>
</dbReference>
<dbReference type="Proteomes" id="UP000296216">
    <property type="component" value="Chromosome"/>
</dbReference>
<reference evidence="2" key="3">
    <citation type="journal article" name="MicrobiologyOpen">
        <title>Whole-genome comparison between the type strain of Halobacterium salinarum (DSM 3754(T)) and the laboratory strains R1 and NRC-1.</title>
        <authorList>
            <person name="Pfeiffer F."/>
            <person name="Losensky G."/>
            <person name="Marchfelder A."/>
            <person name="Habermann B."/>
            <person name="Dyall-Smith M."/>
        </authorList>
    </citation>
    <scope>NUCLEOTIDE SEQUENCE</scope>
    <source>
        <strain evidence="2">91-R6</strain>
    </source>
</reference>
<accession>A0A4D6GUU3</accession>
<evidence type="ECO:0000313" key="5">
    <source>
        <dbReference type="Proteomes" id="UP000323075"/>
    </source>
</evidence>
<name>A0A4D6GUU3_HALS9</name>
<evidence type="ECO:0000256" key="1">
    <source>
        <dbReference type="SAM" id="MobiDB-lite"/>
    </source>
</evidence>